<evidence type="ECO:0000313" key="13">
    <source>
        <dbReference type="EMBL" id="TIA89680.1"/>
    </source>
</evidence>
<keyword evidence="12" id="KW-1133">Transmembrane helix</keyword>
<dbReference type="OrthoDB" id="8118055at2759"/>
<keyword evidence="7" id="KW-1015">Disulfide bond</keyword>
<keyword evidence="6" id="KW-0106">Calcium</keyword>
<evidence type="ECO:0000256" key="8">
    <source>
        <dbReference type="ARBA" id="ARBA00047669"/>
    </source>
</evidence>
<evidence type="ECO:0000256" key="9">
    <source>
        <dbReference type="ARBA" id="ARBA00048605"/>
    </source>
</evidence>
<dbReference type="GO" id="GO:0005975">
    <property type="term" value="P:carbohydrate metabolic process"/>
    <property type="evidence" value="ECO:0007669"/>
    <property type="project" value="InterPro"/>
</dbReference>
<dbReference type="GO" id="GO:0005783">
    <property type="term" value="C:endoplasmic reticulum"/>
    <property type="evidence" value="ECO:0007669"/>
    <property type="project" value="TreeGrafter"/>
</dbReference>
<comment type="catalytic activity">
    <reaction evidence="8">
        <text>N(4)-(alpha-D-Man-(1-&gt;2)-alpha-D-Man-(1-&gt;2)-alpha-D-Man-(1-&gt;3)-[alpha-D-Man-(1-&gt;3)-[alpha-D-Man-(1-&gt;2)-alpha-D-Man-(1-&gt;6)]-alpha-D-Man-(1-&gt;6)]-beta-D-Man-(1-&gt;4)-beta-D-GlcNAc-(1-&gt;4)-beta-D-GlcNAc)-L-asparaginyl-[protein] (N-glucan mannose isomer 8A1,2,3B1,3) + 3 H2O = N(4)-(alpha-D-Man-(1-&gt;3)-[alpha-D-Man-(1-&gt;3)-[alpha-D-Man-(1-&gt;6)]-alpha-D-Man-(1-&gt;6)]-beta-D-Man-(1-&gt;4)-beta-D-GlcNAc-(1-&gt;4)-beta-D-GlcNAc)-L-asparaginyl-[protein] (N-glucan mannose isomer 5A1,2) + 3 beta-D-mannose</text>
        <dbReference type="Rhea" id="RHEA:56028"/>
        <dbReference type="Rhea" id="RHEA-COMP:14358"/>
        <dbReference type="Rhea" id="RHEA-COMP:14367"/>
        <dbReference type="ChEBI" id="CHEBI:15377"/>
        <dbReference type="ChEBI" id="CHEBI:28563"/>
        <dbReference type="ChEBI" id="CHEBI:59087"/>
        <dbReference type="ChEBI" id="CHEBI:60628"/>
        <dbReference type="EC" id="3.2.1.113"/>
    </reaction>
</comment>
<dbReference type="InterPro" id="IPR001382">
    <property type="entry name" value="Glyco_hydro_47"/>
</dbReference>
<evidence type="ECO:0000256" key="3">
    <source>
        <dbReference type="ARBA" id="ARBA00007658"/>
    </source>
</evidence>
<protein>
    <recommendedName>
        <fullName evidence="11">alpha-1,2-Mannosidase</fullName>
        <ecNumber evidence="11">3.2.1.-</ecNumber>
    </recommendedName>
</protein>
<name>A0A4T0FNC3_9BASI</name>
<keyword evidence="11" id="KW-0326">Glycosidase</keyword>
<feature type="transmembrane region" description="Helical" evidence="12">
    <location>
        <begin position="9"/>
        <end position="28"/>
    </location>
</feature>
<sequence length="579" mass="66143">MDAIWNKRSFFKILLGGVAVGLFSHIFYTRQYTQVETPPTKVVVKDRVLDLPTENLYLGADTERRDAVRTAFKPIARLVGVCHALSNQLAERDAWGYDEYHPIARKGSNLSSGDGIGYTIIDSLRASDTIQLMGLSDEYDRARHWIASDLSFDVDDKFNTFETTIRVLGGLLSSYYLSSNPFSAHPTSPDTLFLDKAADLGERLLSSFDPTSGLPLSFVNLHTMEGIPDADNRGFVSTAEAASLQLEFKWLSELTEDPTYWLKAEKVLQIIKDSPKRDGLVPIFIESVCFNISSPRTKQFYFSSIRLGSRADSYYEYLLKQYLQTGSTEQVYKDMYNEARRGIKKHLLKMTQGPKKLVHTIELTPKRGANGPEYRPYNKQDHLVCFLPGLFLLGVHDGKNSLPLDQKAFTIQQHEDWWVGEELLKTCVSGIVCEAIHLKRYNQYDTYESTKTGLSPEIIHFHPIGSEKGKQEDWYIKPSADQDIIDGRYILRPETVESLFVAFRLSGNSKYREWGWKIFESIERHTKISSGGYSNIKNVNKVPVDYEDKMETFLLSETFKYLYLLFEDESVAPLDSEWK</sequence>
<feature type="active site" evidence="10">
    <location>
        <position position="494"/>
    </location>
</feature>
<evidence type="ECO:0000256" key="10">
    <source>
        <dbReference type="PIRSR" id="PIRSR601382-1"/>
    </source>
</evidence>
<feature type="active site" evidence="10">
    <location>
        <position position="312"/>
    </location>
</feature>
<evidence type="ECO:0000256" key="4">
    <source>
        <dbReference type="ARBA" id="ARBA00022723"/>
    </source>
</evidence>
<evidence type="ECO:0000256" key="1">
    <source>
        <dbReference type="ARBA" id="ARBA00001913"/>
    </source>
</evidence>
<dbReference type="PRINTS" id="PR00747">
    <property type="entry name" value="GLYHDRLASE47"/>
</dbReference>
<keyword evidence="12" id="KW-0812">Transmembrane</keyword>
<evidence type="ECO:0000256" key="5">
    <source>
        <dbReference type="ARBA" id="ARBA00022801"/>
    </source>
</evidence>
<dbReference type="Gene3D" id="1.50.10.10">
    <property type="match status" value="1"/>
</dbReference>
<dbReference type="AlphaFoldDB" id="A0A4T0FNC3"/>
<dbReference type="PANTHER" id="PTHR11742">
    <property type="entry name" value="MANNOSYL-OLIGOSACCHARIDE ALPHA-1,2-MANNOSIDASE-RELATED"/>
    <property type="match status" value="1"/>
</dbReference>
<dbReference type="InterPro" id="IPR036026">
    <property type="entry name" value="Seven-hairpin_glycosidases"/>
</dbReference>
<dbReference type="PANTHER" id="PTHR11742:SF55">
    <property type="entry name" value="ENDOPLASMIC RETICULUM MANNOSYL-OLIGOSACCHARIDE 1,2-ALPHA-MANNOSIDASE"/>
    <property type="match status" value="1"/>
</dbReference>
<evidence type="ECO:0000313" key="14">
    <source>
        <dbReference type="Proteomes" id="UP000310189"/>
    </source>
</evidence>
<keyword evidence="5 11" id="KW-0378">Hydrolase</keyword>
<dbReference type="GO" id="GO:0016020">
    <property type="term" value="C:membrane"/>
    <property type="evidence" value="ECO:0007669"/>
    <property type="project" value="InterPro"/>
</dbReference>
<dbReference type="SUPFAM" id="SSF48225">
    <property type="entry name" value="Seven-hairpin glycosidases"/>
    <property type="match status" value="1"/>
</dbReference>
<comment type="pathway">
    <text evidence="2">Protein modification; protein glycosylation.</text>
</comment>
<comment type="cofactor">
    <cofactor evidence="1">
        <name>Ca(2+)</name>
        <dbReference type="ChEBI" id="CHEBI:29108"/>
    </cofactor>
</comment>
<proteinExistence type="inferred from homology"/>
<gene>
    <name evidence="13" type="ORF">E3P99_01941</name>
</gene>
<dbReference type="Pfam" id="PF01532">
    <property type="entry name" value="Glyco_hydro_47"/>
    <property type="match status" value="1"/>
</dbReference>
<dbReference type="EMBL" id="SPNW01000025">
    <property type="protein sequence ID" value="TIA89680.1"/>
    <property type="molecule type" value="Genomic_DNA"/>
</dbReference>
<evidence type="ECO:0000256" key="12">
    <source>
        <dbReference type="SAM" id="Phobius"/>
    </source>
</evidence>
<dbReference type="GO" id="GO:0005509">
    <property type="term" value="F:calcium ion binding"/>
    <property type="evidence" value="ECO:0007669"/>
    <property type="project" value="InterPro"/>
</dbReference>
<comment type="caution">
    <text evidence="13">The sequence shown here is derived from an EMBL/GenBank/DDBJ whole genome shotgun (WGS) entry which is preliminary data.</text>
</comment>
<evidence type="ECO:0000256" key="7">
    <source>
        <dbReference type="ARBA" id="ARBA00023157"/>
    </source>
</evidence>
<dbReference type="InterPro" id="IPR050749">
    <property type="entry name" value="Glycosyl_Hydrolase_47"/>
</dbReference>
<keyword evidence="4" id="KW-0479">Metal-binding</keyword>
<evidence type="ECO:0000256" key="2">
    <source>
        <dbReference type="ARBA" id="ARBA00004922"/>
    </source>
</evidence>
<comment type="catalytic activity">
    <reaction evidence="9">
        <text>N(4)-(alpha-D-Man-(1-&gt;2)-alpha-D-Man-(1-&gt;2)-alpha-D-Man-(1-&gt;3)-[alpha-D-Man-(1-&gt;2)-alpha-D-Man-(1-&gt;3)-[alpha-D-Man-(1-&gt;2)-alpha-D-Man-(1-&gt;6)]-alpha-D-Man-(1-&gt;6)]-beta-D-Man-(1-&gt;4)-beta-D-GlcNAc-(1-&gt;4)-beta-D-GlcNAc)-L-asparaginyl-[protein] (N-glucan mannose isomer 9A1,2,3B1,2,3) + 4 H2O = N(4)-(alpha-D-Man-(1-&gt;3)-[alpha-D-Man-(1-&gt;3)-[alpha-D-Man-(1-&gt;6)]-alpha-D-Man-(1-&gt;6)]-beta-D-Man-(1-&gt;4)-beta-D-GlcNAc-(1-&gt;4)-beta-D-GlcNAc)-L-asparaginyl-[protein] (N-glucan mannose isomer 5A1,2) + 4 beta-D-mannose</text>
        <dbReference type="Rhea" id="RHEA:56008"/>
        <dbReference type="Rhea" id="RHEA-COMP:14356"/>
        <dbReference type="Rhea" id="RHEA-COMP:14367"/>
        <dbReference type="ChEBI" id="CHEBI:15377"/>
        <dbReference type="ChEBI" id="CHEBI:28563"/>
        <dbReference type="ChEBI" id="CHEBI:59087"/>
        <dbReference type="ChEBI" id="CHEBI:139493"/>
        <dbReference type="EC" id="3.2.1.113"/>
    </reaction>
</comment>
<dbReference type="EC" id="3.2.1.-" evidence="11"/>
<reference evidence="13 14" key="1">
    <citation type="submission" date="2019-03" db="EMBL/GenBank/DDBJ databases">
        <title>Sequencing 23 genomes of Wallemia ichthyophaga.</title>
        <authorList>
            <person name="Gostincar C."/>
        </authorList>
    </citation>
    <scope>NUCLEOTIDE SEQUENCE [LARGE SCALE GENOMIC DNA]</scope>
    <source>
        <strain evidence="13 14">EXF-5753</strain>
    </source>
</reference>
<feature type="active site" description="Proton donor" evidence="10">
    <location>
        <position position="162"/>
    </location>
</feature>
<dbReference type="GO" id="GO:0036503">
    <property type="term" value="P:ERAD pathway"/>
    <property type="evidence" value="ECO:0007669"/>
    <property type="project" value="UniProtKB-ARBA"/>
</dbReference>
<keyword evidence="14" id="KW-1185">Reference proteome</keyword>
<comment type="similarity">
    <text evidence="3 11">Belongs to the glycosyl hydrolase 47 family.</text>
</comment>
<dbReference type="Proteomes" id="UP000310189">
    <property type="component" value="Unassembled WGS sequence"/>
</dbReference>
<dbReference type="GO" id="GO:0004571">
    <property type="term" value="F:mannosyl-oligosaccharide 1,2-alpha-mannosidase activity"/>
    <property type="evidence" value="ECO:0007669"/>
    <property type="project" value="UniProtKB-EC"/>
</dbReference>
<evidence type="ECO:0000256" key="11">
    <source>
        <dbReference type="RuleBase" id="RU361193"/>
    </source>
</evidence>
<dbReference type="InterPro" id="IPR012341">
    <property type="entry name" value="6hp_glycosidase-like_sf"/>
</dbReference>
<evidence type="ECO:0000256" key="6">
    <source>
        <dbReference type="ARBA" id="ARBA00022837"/>
    </source>
</evidence>
<accession>A0A4T0FNC3</accession>
<keyword evidence="12" id="KW-0472">Membrane</keyword>
<feature type="active site" description="Proton donor" evidence="10">
    <location>
        <position position="457"/>
    </location>
</feature>
<organism evidence="13 14">
    <name type="scientific">Wallemia hederae</name>
    <dbReference type="NCBI Taxonomy" id="1540922"/>
    <lineage>
        <taxon>Eukaryota</taxon>
        <taxon>Fungi</taxon>
        <taxon>Dikarya</taxon>
        <taxon>Basidiomycota</taxon>
        <taxon>Wallemiomycotina</taxon>
        <taxon>Wallemiomycetes</taxon>
        <taxon>Wallemiales</taxon>
        <taxon>Wallemiaceae</taxon>
        <taxon>Wallemia</taxon>
    </lineage>
</organism>